<proteinExistence type="predicted"/>
<evidence type="ECO:0000313" key="7">
    <source>
        <dbReference type="Proteomes" id="UP001063166"/>
    </source>
</evidence>
<keyword evidence="7" id="KW-1185">Reference proteome</keyword>
<keyword evidence="4" id="KW-0862">Zinc</keyword>
<dbReference type="GO" id="GO:0005634">
    <property type="term" value="C:nucleus"/>
    <property type="evidence" value="ECO:0007669"/>
    <property type="project" value="UniProtKB-SubCell"/>
</dbReference>
<evidence type="ECO:0000256" key="5">
    <source>
        <dbReference type="ARBA" id="ARBA00023242"/>
    </source>
</evidence>
<keyword evidence="3" id="KW-0863">Zinc-finger</keyword>
<dbReference type="PANTHER" id="PTHR46481:SF10">
    <property type="entry name" value="ZINC FINGER BED DOMAIN-CONTAINING PROTEIN 39"/>
    <property type="match status" value="1"/>
</dbReference>
<evidence type="ECO:0000313" key="6">
    <source>
        <dbReference type="EMBL" id="GLB40250.1"/>
    </source>
</evidence>
<keyword evidence="2" id="KW-0479">Metal-binding</keyword>
<dbReference type="OrthoDB" id="1607513at2759"/>
<reference evidence="6" key="1">
    <citation type="submission" date="2022-07" db="EMBL/GenBank/DDBJ databases">
        <title>The genome of Lyophyllum shimeji provides insight into the initial evolution of ectomycorrhizal fungal genome.</title>
        <authorList>
            <person name="Kobayashi Y."/>
            <person name="Shibata T."/>
            <person name="Hirakawa H."/>
            <person name="Shigenobu S."/>
            <person name="Nishiyama T."/>
            <person name="Yamada A."/>
            <person name="Hasebe M."/>
            <person name="Kawaguchi M."/>
        </authorList>
    </citation>
    <scope>NUCLEOTIDE SEQUENCE</scope>
    <source>
        <strain evidence="6">AT787</strain>
    </source>
</reference>
<gene>
    <name evidence="6" type="ORF">LshimejAT787_0801210</name>
</gene>
<dbReference type="InterPro" id="IPR012337">
    <property type="entry name" value="RNaseH-like_sf"/>
</dbReference>
<evidence type="ECO:0000256" key="3">
    <source>
        <dbReference type="ARBA" id="ARBA00022771"/>
    </source>
</evidence>
<dbReference type="PANTHER" id="PTHR46481">
    <property type="entry name" value="ZINC FINGER BED DOMAIN-CONTAINING PROTEIN 4"/>
    <property type="match status" value="1"/>
</dbReference>
<protein>
    <submittedName>
        <fullName evidence="6">Encoded by</fullName>
    </submittedName>
</protein>
<dbReference type="GO" id="GO:0008270">
    <property type="term" value="F:zinc ion binding"/>
    <property type="evidence" value="ECO:0007669"/>
    <property type="project" value="UniProtKB-KW"/>
</dbReference>
<dbReference type="Proteomes" id="UP001063166">
    <property type="component" value="Unassembled WGS sequence"/>
</dbReference>
<evidence type="ECO:0000256" key="2">
    <source>
        <dbReference type="ARBA" id="ARBA00022723"/>
    </source>
</evidence>
<dbReference type="AlphaFoldDB" id="A0A9P3PQN2"/>
<comment type="caution">
    <text evidence="6">The sequence shown here is derived from an EMBL/GenBank/DDBJ whole genome shotgun (WGS) entry which is preliminary data.</text>
</comment>
<sequence length="258" mass="28992">MRRGNGPLHLECRDEHGNDVDKESQPFVVWGQYLRSPTMQSTLVSSLPRSWRAVAIDSPELCDLLLYVGTQLDEDDLPHRTKLTQLIYERFQVEFKKLIEELKNAAGRISFTSDLWTDQNRRSYMAITAHFMSFGTNGQVTMTTHLVAFRYVPGSHSGQDLAKVFVAILKELGIFNRIGMVTLDNASNCGSMMEFVALLLRDMGVYFDKEGNRIRYVLCLMIDAPLILSNQLKRLDVMPAQASSAPSLPGDDGNPSDA</sequence>
<comment type="subcellular location">
    <subcellularLocation>
        <location evidence="1">Nucleus</location>
    </subcellularLocation>
</comment>
<keyword evidence="5" id="KW-0539">Nucleus</keyword>
<dbReference type="SUPFAM" id="SSF53098">
    <property type="entry name" value="Ribonuclease H-like"/>
    <property type="match status" value="1"/>
</dbReference>
<evidence type="ECO:0000256" key="4">
    <source>
        <dbReference type="ARBA" id="ARBA00022833"/>
    </source>
</evidence>
<evidence type="ECO:0000256" key="1">
    <source>
        <dbReference type="ARBA" id="ARBA00004123"/>
    </source>
</evidence>
<dbReference type="InterPro" id="IPR052035">
    <property type="entry name" value="ZnF_BED_domain_contain"/>
</dbReference>
<accession>A0A9P3PQN2</accession>
<name>A0A9P3PQN2_LYOSH</name>
<organism evidence="6 7">
    <name type="scientific">Lyophyllum shimeji</name>
    <name type="common">Hon-shimeji</name>
    <name type="synonym">Tricholoma shimeji</name>
    <dbReference type="NCBI Taxonomy" id="47721"/>
    <lineage>
        <taxon>Eukaryota</taxon>
        <taxon>Fungi</taxon>
        <taxon>Dikarya</taxon>
        <taxon>Basidiomycota</taxon>
        <taxon>Agaricomycotina</taxon>
        <taxon>Agaricomycetes</taxon>
        <taxon>Agaricomycetidae</taxon>
        <taxon>Agaricales</taxon>
        <taxon>Tricholomatineae</taxon>
        <taxon>Lyophyllaceae</taxon>
        <taxon>Lyophyllum</taxon>
    </lineage>
</organism>
<dbReference type="EMBL" id="BRPK01000008">
    <property type="protein sequence ID" value="GLB40250.1"/>
    <property type="molecule type" value="Genomic_DNA"/>
</dbReference>